<dbReference type="Proteomes" id="UP000176404">
    <property type="component" value="Unassembled WGS sequence"/>
</dbReference>
<dbReference type="NCBIfam" id="TIGR04256">
    <property type="entry name" value="GxxExxY"/>
    <property type="match status" value="1"/>
</dbReference>
<evidence type="ECO:0008006" key="3">
    <source>
        <dbReference type="Google" id="ProtNLM"/>
    </source>
</evidence>
<accession>A0A1F8B7V0</accession>
<protein>
    <recommendedName>
        <fullName evidence="3">GxxExxY protein</fullName>
    </recommendedName>
</protein>
<reference evidence="1 2" key="1">
    <citation type="journal article" date="2016" name="Nat. Commun.">
        <title>Thousands of microbial genomes shed light on interconnected biogeochemical processes in an aquifer system.</title>
        <authorList>
            <person name="Anantharaman K."/>
            <person name="Brown C.T."/>
            <person name="Hug L.A."/>
            <person name="Sharon I."/>
            <person name="Castelle C.J."/>
            <person name="Probst A.J."/>
            <person name="Thomas B.C."/>
            <person name="Singh A."/>
            <person name="Wilkins M.J."/>
            <person name="Karaoz U."/>
            <person name="Brodie E.L."/>
            <person name="Williams K.H."/>
            <person name="Hubbard S.S."/>
            <person name="Banfield J.F."/>
        </authorList>
    </citation>
    <scope>NUCLEOTIDE SEQUENCE [LARGE SCALE GENOMIC DNA]</scope>
</reference>
<gene>
    <name evidence="1" type="ORF">A2892_00850</name>
</gene>
<proteinExistence type="predicted"/>
<comment type="caution">
    <text evidence="1">The sequence shown here is derived from an EMBL/GenBank/DDBJ whole genome shotgun (WGS) entry which is preliminary data.</text>
</comment>
<dbReference type="InterPro" id="IPR026350">
    <property type="entry name" value="GxxExxY"/>
</dbReference>
<dbReference type="EMBL" id="MGHD01000009">
    <property type="protein sequence ID" value="OGM60122.1"/>
    <property type="molecule type" value="Genomic_DNA"/>
</dbReference>
<sequence>MAKLVYPELGYKIIGALFEVYNRLGNGYKEKYYQRALEQQLKEIGLSYKRELQVNLTFRNQKIGKYFLDFLVENKVVLELKTKPRFTYEDFRQVSSYLRVNKLKLGILVNFRGEKLIYKRILNLEIRIY</sequence>
<evidence type="ECO:0000313" key="1">
    <source>
        <dbReference type="EMBL" id="OGM60122.1"/>
    </source>
</evidence>
<dbReference type="STRING" id="1802517.A2892_00850"/>
<name>A0A1F8B7V0_9BACT</name>
<dbReference type="Pfam" id="PF13366">
    <property type="entry name" value="PDDEXK_3"/>
    <property type="match status" value="1"/>
</dbReference>
<organism evidence="1 2">
    <name type="scientific">Candidatus Woesebacteria bacterium RIFCSPLOWO2_01_FULL_39_10b</name>
    <dbReference type="NCBI Taxonomy" id="1802517"/>
    <lineage>
        <taxon>Bacteria</taxon>
        <taxon>Candidatus Woeseibacteriota</taxon>
    </lineage>
</organism>
<evidence type="ECO:0000313" key="2">
    <source>
        <dbReference type="Proteomes" id="UP000176404"/>
    </source>
</evidence>
<dbReference type="AlphaFoldDB" id="A0A1F8B7V0"/>